<organism evidence="1 2">
    <name type="scientific">Nocardioides cavernaquae</name>
    <dbReference type="NCBI Taxonomy" id="2321396"/>
    <lineage>
        <taxon>Bacteria</taxon>
        <taxon>Bacillati</taxon>
        <taxon>Actinomycetota</taxon>
        <taxon>Actinomycetes</taxon>
        <taxon>Propionibacteriales</taxon>
        <taxon>Nocardioidaceae</taxon>
        <taxon>Nocardioides</taxon>
    </lineage>
</organism>
<dbReference type="OrthoDB" id="5138986at2"/>
<proteinExistence type="predicted"/>
<dbReference type="Proteomes" id="UP000276542">
    <property type="component" value="Unassembled WGS sequence"/>
</dbReference>
<dbReference type="InterPro" id="IPR025859">
    <property type="entry name" value="AurF/CmlI"/>
</dbReference>
<dbReference type="InterPro" id="IPR009078">
    <property type="entry name" value="Ferritin-like_SF"/>
</dbReference>
<sequence length="322" mass="37613">MTTVHDEQSYDEKLRTLSEASVRVSFNAFKDIPWDDPAYAVVPGDRRWILPEIDPLGRHPWYQALPEDRQIEIGMARLVNICKVGWQFENVLIKGVLEYLMDVPNGSPEFRYLMHEVTEETHHIQMFQEAVNRTGVDAPGAPRWFRIVQSVLPVFGRLLPEIFFTGILAGEEPIDHLQKAILRSGDQGHPVMARIMQIHVAEEARHISFAHEFIAHHTPRLPRWRRALLAVVYPLVMRILCDVIAIPSREFRKRYGIPRRVMKEIFWDSPDGQQQLRDLMADVRFLADETGLRNSRTRWIWRWMRIDGRPARFRSEPARTAA</sequence>
<dbReference type="Gene3D" id="1.10.620.20">
    <property type="entry name" value="Ribonucleotide Reductase, subunit A"/>
    <property type="match status" value="1"/>
</dbReference>
<dbReference type="SUPFAM" id="SSF47240">
    <property type="entry name" value="Ferritin-like"/>
    <property type="match status" value="1"/>
</dbReference>
<reference evidence="2" key="1">
    <citation type="submission" date="2018-09" db="EMBL/GenBank/DDBJ databases">
        <authorList>
            <person name="Zhu H."/>
        </authorList>
    </citation>
    <scope>NUCLEOTIDE SEQUENCE [LARGE SCALE GENOMIC DNA]</scope>
    <source>
        <strain evidence="2">K1W22B-1</strain>
    </source>
</reference>
<dbReference type="RefSeq" id="WP_120059906.1">
    <property type="nucleotide sequence ID" value="NZ_QYRP01000002.1"/>
</dbReference>
<evidence type="ECO:0000313" key="1">
    <source>
        <dbReference type="EMBL" id="RJS46007.1"/>
    </source>
</evidence>
<protein>
    <submittedName>
        <fullName evidence="1">Diiron oxygenase</fullName>
    </submittedName>
</protein>
<dbReference type="EMBL" id="QYRP01000002">
    <property type="protein sequence ID" value="RJS46007.1"/>
    <property type="molecule type" value="Genomic_DNA"/>
</dbReference>
<accession>A0A3A5HDF6</accession>
<gene>
    <name evidence="1" type="ORF">D4739_07060</name>
</gene>
<dbReference type="AlphaFoldDB" id="A0A3A5HDF6"/>
<dbReference type="Pfam" id="PF11583">
    <property type="entry name" value="AurF"/>
    <property type="match status" value="1"/>
</dbReference>
<dbReference type="GO" id="GO:0016491">
    <property type="term" value="F:oxidoreductase activity"/>
    <property type="evidence" value="ECO:0007669"/>
    <property type="project" value="InterPro"/>
</dbReference>
<name>A0A3A5HDF6_9ACTN</name>
<comment type="caution">
    <text evidence="1">The sequence shown here is derived from an EMBL/GenBank/DDBJ whole genome shotgun (WGS) entry which is preliminary data.</text>
</comment>
<dbReference type="InterPro" id="IPR012348">
    <property type="entry name" value="RNR-like"/>
</dbReference>
<evidence type="ECO:0000313" key="2">
    <source>
        <dbReference type="Proteomes" id="UP000276542"/>
    </source>
</evidence>
<keyword evidence="2" id="KW-1185">Reference proteome</keyword>